<proteinExistence type="predicted"/>
<dbReference type="Proteomes" id="UP000216605">
    <property type="component" value="Unassembled WGS sequence"/>
</dbReference>
<dbReference type="EMBL" id="NOXV01000296">
    <property type="protein sequence ID" value="OYQ34014.1"/>
    <property type="molecule type" value="Genomic_DNA"/>
</dbReference>
<comment type="caution">
    <text evidence="1">The sequence shown here is derived from an EMBL/GenBank/DDBJ whole genome shotgun (WGS) entry which is preliminary data.</text>
</comment>
<dbReference type="AlphaFoldDB" id="A0A255YZA8"/>
<accession>A0A255YZA8</accession>
<dbReference type="InterPro" id="IPR023137">
    <property type="entry name" value="BrxA_sf"/>
</dbReference>
<dbReference type="Gene3D" id="1.10.3540.10">
    <property type="entry name" value="uncharacterized protein from magnetospirillum magneticum domain"/>
    <property type="match status" value="1"/>
</dbReference>
<dbReference type="OrthoDB" id="6396652at2"/>
<organism evidence="1 2">
    <name type="scientific">Flavobacterium cyanobacteriorum</name>
    <dbReference type="NCBI Taxonomy" id="2022802"/>
    <lineage>
        <taxon>Bacteria</taxon>
        <taxon>Pseudomonadati</taxon>
        <taxon>Bacteroidota</taxon>
        <taxon>Flavobacteriia</taxon>
        <taxon>Flavobacteriales</taxon>
        <taxon>Flavobacteriaceae</taxon>
        <taxon>Flavobacterium</taxon>
    </lineage>
</organism>
<gene>
    <name evidence="1" type="ORF">CHU92_12305</name>
</gene>
<name>A0A255YZA8_9FLAO</name>
<evidence type="ECO:0000313" key="2">
    <source>
        <dbReference type="Proteomes" id="UP000216605"/>
    </source>
</evidence>
<reference evidence="1 2" key="1">
    <citation type="submission" date="2017-07" db="EMBL/GenBank/DDBJ databases">
        <title>Flavobacterium cyanobacteriorum sp. nov., isolated from cyanobacterial aggregates in a eutrophic lake.</title>
        <authorList>
            <person name="Cai H."/>
        </authorList>
    </citation>
    <scope>NUCLEOTIDE SEQUENCE [LARGE SCALE GENOMIC DNA]</scope>
    <source>
        <strain evidence="1 2">TH021</strain>
    </source>
</reference>
<sequence length="252" mass="28883">MHINSDINVLGSLPDWNLIKVFLSEDMVSIKEKGGIHTYTAIKTDKSVKRFEKAIKATLIQNKKPELEAIISQSIKSNTTSAETLLLLFWNASLNNELLFHLNDKVFFPAFYSGRVSIKNDEVVACIKDLKQSEDDLKKWSEITITTTASKYLTLLKKFGLMEGSVNKSIVHPHLNDAMFILYVYWIVAISEKPNLVSSNWLSYSFSEKQAFLDRLLQKKFSKYFNVVYTGDKLSIEPLIPYESIYEYISQS</sequence>
<dbReference type="InterPro" id="IPR014948">
    <property type="entry name" value="BrxA"/>
</dbReference>
<keyword evidence="2" id="KW-1185">Reference proteome</keyword>
<evidence type="ECO:0000313" key="1">
    <source>
        <dbReference type="EMBL" id="OYQ34014.1"/>
    </source>
</evidence>
<evidence type="ECO:0008006" key="3">
    <source>
        <dbReference type="Google" id="ProtNLM"/>
    </source>
</evidence>
<protein>
    <recommendedName>
        <fullName evidence="3">DUF1819 domain-containing protein</fullName>
    </recommendedName>
</protein>
<dbReference type="Pfam" id="PF08849">
    <property type="entry name" value="BrxA"/>
    <property type="match status" value="1"/>
</dbReference>
<dbReference type="RefSeq" id="WP_094416002.1">
    <property type="nucleotide sequence ID" value="NZ_NOXV01000296.1"/>
</dbReference>